<name>A0A166S1I0_9AGAM</name>
<dbReference type="AlphaFoldDB" id="A0A166S1I0"/>
<feature type="region of interest" description="Disordered" evidence="1">
    <location>
        <begin position="1"/>
        <end position="64"/>
    </location>
</feature>
<gene>
    <name evidence="2" type="ORF">FIBSPDRAFT_1039264</name>
</gene>
<organism evidence="2 3">
    <name type="scientific">Athelia psychrophila</name>
    <dbReference type="NCBI Taxonomy" id="1759441"/>
    <lineage>
        <taxon>Eukaryota</taxon>
        <taxon>Fungi</taxon>
        <taxon>Dikarya</taxon>
        <taxon>Basidiomycota</taxon>
        <taxon>Agaricomycotina</taxon>
        <taxon>Agaricomycetes</taxon>
        <taxon>Agaricomycetidae</taxon>
        <taxon>Atheliales</taxon>
        <taxon>Atheliaceae</taxon>
        <taxon>Athelia</taxon>
    </lineage>
</organism>
<proteinExistence type="predicted"/>
<protein>
    <submittedName>
        <fullName evidence="2">Uncharacterized protein</fullName>
    </submittedName>
</protein>
<evidence type="ECO:0000256" key="1">
    <source>
        <dbReference type="SAM" id="MobiDB-lite"/>
    </source>
</evidence>
<dbReference type="Proteomes" id="UP000076532">
    <property type="component" value="Unassembled WGS sequence"/>
</dbReference>
<evidence type="ECO:0000313" key="3">
    <source>
        <dbReference type="Proteomes" id="UP000076532"/>
    </source>
</evidence>
<dbReference type="EMBL" id="KV417501">
    <property type="protein sequence ID" value="KZP28915.1"/>
    <property type="molecule type" value="Genomic_DNA"/>
</dbReference>
<keyword evidence="3" id="KW-1185">Reference proteome</keyword>
<reference evidence="2 3" key="1">
    <citation type="journal article" date="2016" name="Mol. Biol. Evol.">
        <title>Comparative Genomics of Early-Diverging Mushroom-Forming Fungi Provides Insights into the Origins of Lignocellulose Decay Capabilities.</title>
        <authorList>
            <person name="Nagy L.G."/>
            <person name="Riley R."/>
            <person name="Tritt A."/>
            <person name="Adam C."/>
            <person name="Daum C."/>
            <person name="Floudas D."/>
            <person name="Sun H."/>
            <person name="Yadav J.S."/>
            <person name="Pangilinan J."/>
            <person name="Larsson K.H."/>
            <person name="Matsuura K."/>
            <person name="Barry K."/>
            <person name="Labutti K."/>
            <person name="Kuo R."/>
            <person name="Ohm R.A."/>
            <person name="Bhattacharya S.S."/>
            <person name="Shirouzu T."/>
            <person name="Yoshinaga Y."/>
            <person name="Martin F.M."/>
            <person name="Grigoriev I.V."/>
            <person name="Hibbett D.S."/>
        </authorList>
    </citation>
    <scope>NUCLEOTIDE SEQUENCE [LARGE SCALE GENOMIC DNA]</scope>
    <source>
        <strain evidence="2 3">CBS 109695</strain>
    </source>
</reference>
<sequence length="64" mass="6701">MSGYYSSPPSSPTFGLFPQGPASPHAFASFGQNPREQHAIQQQSGAQSGGQSGGRFFASLRGKK</sequence>
<accession>A0A166S1I0</accession>
<evidence type="ECO:0000313" key="2">
    <source>
        <dbReference type="EMBL" id="KZP28915.1"/>
    </source>
</evidence>